<keyword evidence="2" id="KW-0732">Signal</keyword>
<dbReference type="Gene3D" id="3.40.33.10">
    <property type="entry name" value="CAP"/>
    <property type="match status" value="1"/>
</dbReference>
<sequence>MLLRTITQLGLILMIALRVQCTPANPNPEVVTVTVEAPIPTGEPSYSNIPLFTAAILNSTNTYRSQHNASSVIWNNTLALYASEYLTKVQCVFEHSGGPYGENIAIGYGTATRAVEAWGDERVDYDFDKGEFTEKTGHFTQLVWKDTTDVGCGRALCGHKGWFLACEYWPRGNVIGYFIGEVDKYTGKGYDPSDGPSDGGDERRGQIGGGGQGEVLGPTASAVNKPGLIFLGVVIVCIAGLGTIS</sequence>
<dbReference type="EMBL" id="CDHN01000005">
    <property type="protein sequence ID" value="CEJ93167.1"/>
    <property type="molecule type" value="Genomic_DNA"/>
</dbReference>
<dbReference type="Proteomes" id="UP000039046">
    <property type="component" value="Unassembled WGS sequence"/>
</dbReference>
<organism evidence="4 5">
    <name type="scientific">[Torrubiella] hemipterigena</name>
    <dbReference type="NCBI Taxonomy" id="1531966"/>
    <lineage>
        <taxon>Eukaryota</taxon>
        <taxon>Fungi</taxon>
        <taxon>Dikarya</taxon>
        <taxon>Ascomycota</taxon>
        <taxon>Pezizomycotina</taxon>
        <taxon>Sordariomycetes</taxon>
        <taxon>Hypocreomycetidae</taxon>
        <taxon>Hypocreales</taxon>
        <taxon>Clavicipitaceae</taxon>
        <taxon>Clavicipitaceae incertae sedis</taxon>
        <taxon>'Torrubiella' clade</taxon>
    </lineage>
</organism>
<proteinExistence type="predicted"/>
<dbReference type="GO" id="GO:0005576">
    <property type="term" value="C:extracellular region"/>
    <property type="evidence" value="ECO:0007669"/>
    <property type="project" value="InterPro"/>
</dbReference>
<gene>
    <name evidence="4" type="ORF">VHEMI08776</name>
</gene>
<feature type="signal peptide" evidence="2">
    <location>
        <begin position="1"/>
        <end position="21"/>
    </location>
</feature>
<dbReference type="HOGENOM" id="CLU_1134234_0_0_1"/>
<dbReference type="InterPro" id="IPR014044">
    <property type="entry name" value="CAP_dom"/>
</dbReference>
<evidence type="ECO:0000256" key="2">
    <source>
        <dbReference type="SAM" id="SignalP"/>
    </source>
</evidence>
<dbReference type="PANTHER" id="PTHR10334">
    <property type="entry name" value="CYSTEINE-RICH SECRETORY PROTEIN-RELATED"/>
    <property type="match status" value="1"/>
</dbReference>
<dbReference type="InterPro" id="IPR001283">
    <property type="entry name" value="CRISP-related"/>
</dbReference>
<feature type="region of interest" description="Disordered" evidence="1">
    <location>
        <begin position="189"/>
        <end position="212"/>
    </location>
</feature>
<evidence type="ECO:0000256" key="1">
    <source>
        <dbReference type="SAM" id="MobiDB-lite"/>
    </source>
</evidence>
<dbReference type="Pfam" id="PF00188">
    <property type="entry name" value="CAP"/>
    <property type="match status" value="1"/>
</dbReference>
<evidence type="ECO:0000313" key="5">
    <source>
        <dbReference type="Proteomes" id="UP000039046"/>
    </source>
</evidence>
<dbReference type="PROSITE" id="PS01009">
    <property type="entry name" value="CRISP_1"/>
    <property type="match status" value="1"/>
</dbReference>
<keyword evidence="5" id="KW-1185">Reference proteome</keyword>
<dbReference type="InterPro" id="IPR018244">
    <property type="entry name" value="Allrgn_V5/Tpx1_CS"/>
</dbReference>
<feature type="domain" description="SCP" evidence="3">
    <location>
        <begin position="51"/>
        <end position="176"/>
    </location>
</feature>
<protein>
    <recommendedName>
        <fullName evidence="3">SCP domain-containing protein</fullName>
    </recommendedName>
</protein>
<dbReference type="SMART" id="SM00198">
    <property type="entry name" value="SCP"/>
    <property type="match status" value="1"/>
</dbReference>
<evidence type="ECO:0000313" key="4">
    <source>
        <dbReference type="EMBL" id="CEJ93167.1"/>
    </source>
</evidence>
<dbReference type="PRINTS" id="PR00837">
    <property type="entry name" value="V5TPXLIKE"/>
</dbReference>
<name>A0A0A1TQD8_9HYPO</name>
<reference evidence="4 5" key="1">
    <citation type="journal article" date="2015" name="Genome Announc.">
        <title>Draft Genome Sequence and Gene Annotation of the Entomopathogenic Fungus Verticillium hemipterigenum.</title>
        <authorList>
            <person name="Horn F."/>
            <person name="Habel A."/>
            <person name="Scharf D.H."/>
            <person name="Dworschak J."/>
            <person name="Brakhage A.A."/>
            <person name="Guthke R."/>
            <person name="Hertweck C."/>
            <person name="Linde J."/>
        </authorList>
    </citation>
    <scope>NUCLEOTIDE SEQUENCE [LARGE SCALE GENOMIC DNA]</scope>
</reference>
<dbReference type="SUPFAM" id="SSF55797">
    <property type="entry name" value="PR-1-like"/>
    <property type="match status" value="1"/>
</dbReference>
<dbReference type="AlphaFoldDB" id="A0A0A1TQD8"/>
<evidence type="ECO:0000259" key="3">
    <source>
        <dbReference type="SMART" id="SM00198"/>
    </source>
</evidence>
<accession>A0A0A1TQD8</accession>
<dbReference type="STRING" id="1531966.A0A0A1TQD8"/>
<feature type="chain" id="PRO_5001979667" description="SCP domain-containing protein" evidence="2">
    <location>
        <begin position="22"/>
        <end position="245"/>
    </location>
</feature>
<dbReference type="InterPro" id="IPR035940">
    <property type="entry name" value="CAP_sf"/>
</dbReference>